<protein>
    <submittedName>
        <fullName evidence="2">Uncharacterized protein</fullName>
    </submittedName>
</protein>
<proteinExistence type="predicted"/>
<keyword evidence="1" id="KW-0472">Membrane</keyword>
<evidence type="ECO:0000256" key="1">
    <source>
        <dbReference type="SAM" id="Phobius"/>
    </source>
</evidence>
<accession>A0AAN9PKC0</accession>
<evidence type="ECO:0000313" key="2">
    <source>
        <dbReference type="EMBL" id="KAK7300904.1"/>
    </source>
</evidence>
<organism evidence="2 3">
    <name type="scientific">Clitoria ternatea</name>
    <name type="common">Butterfly pea</name>
    <dbReference type="NCBI Taxonomy" id="43366"/>
    <lineage>
        <taxon>Eukaryota</taxon>
        <taxon>Viridiplantae</taxon>
        <taxon>Streptophyta</taxon>
        <taxon>Embryophyta</taxon>
        <taxon>Tracheophyta</taxon>
        <taxon>Spermatophyta</taxon>
        <taxon>Magnoliopsida</taxon>
        <taxon>eudicotyledons</taxon>
        <taxon>Gunneridae</taxon>
        <taxon>Pentapetalae</taxon>
        <taxon>rosids</taxon>
        <taxon>fabids</taxon>
        <taxon>Fabales</taxon>
        <taxon>Fabaceae</taxon>
        <taxon>Papilionoideae</taxon>
        <taxon>50 kb inversion clade</taxon>
        <taxon>NPAAA clade</taxon>
        <taxon>indigoferoid/millettioid clade</taxon>
        <taxon>Phaseoleae</taxon>
        <taxon>Clitoria</taxon>
    </lineage>
</organism>
<keyword evidence="3" id="KW-1185">Reference proteome</keyword>
<sequence length="252" mass="28307">MQDRCLEMPNHPTLNGSERAKCCYINFGQRFTNGGDEDRERTEAGGPVGVFLFLIIAEGFTGMVRKVDSDGLFKGLQIGDNDVHVSCLLVGEASLKTLKHGYSPVGQPSNSTSSSRKWCLNGLGRKLGDGKSIFFGHDQWLDPLALKEAYPRVPTKRCVALPGIGLNYTFYAANEESVYASQMSHVFALVRYGRVAVLCFGGYYFMVFGFLGFVRWYKKRRFLFSVWFASAWSLRKLRDEICFNNAIMDCCC</sequence>
<evidence type="ECO:0000313" key="3">
    <source>
        <dbReference type="Proteomes" id="UP001359559"/>
    </source>
</evidence>
<dbReference type="EMBL" id="JAYKXN010000003">
    <property type="protein sequence ID" value="KAK7300904.1"/>
    <property type="molecule type" value="Genomic_DNA"/>
</dbReference>
<feature type="transmembrane region" description="Helical" evidence="1">
    <location>
        <begin position="192"/>
        <end position="214"/>
    </location>
</feature>
<dbReference type="AlphaFoldDB" id="A0AAN9PKC0"/>
<dbReference type="Proteomes" id="UP001359559">
    <property type="component" value="Unassembled WGS sequence"/>
</dbReference>
<comment type="caution">
    <text evidence="2">The sequence shown here is derived from an EMBL/GenBank/DDBJ whole genome shotgun (WGS) entry which is preliminary data.</text>
</comment>
<name>A0AAN9PKC0_CLITE</name>
<keyword evidence="1" id="KW-0812">Transmembrane</keyword>
<gene>
    <name evidence="2" type="ORF">RJT34_11755</name>
</gene>
<reference evidence="2 3" key="1">
    <citation type="submission" date="2024-01" db="EMBL/GenBank/DDBJ databases">
        <title>The genomes of 5 underutilized Papilionoideae crops provide insights into root nodulation and disease resistance.</title>
        <authorList>
            <person name="Yuan L."/>
        </authorList>
    </citation>
    <scope>NUCLEOTIDE SEQUENCE [LARGE SCALE GENOMIC DNA]</scope>
    <source>
        <strain evidence="2">LY-2023</strain>
        <tissue evidence="2">Leaf</tissue>
    </source>
</reference>
<keyword evidence="1" id="KW-1133">Transmembrane helix</keyword>